<keyword evidence="2" id="KW-1185">Reference proteome</keyword>
<keyword evidence="1" id="KW-0808">Transferase</keyword>
<dbReference type="EMBL" id="AP022593">
    <property type="protein sequence ID" value="BBY48502.1"/>
    <property type="molecule type" value="Genomic_DNA"/>
</dbReference>
<evidence type="ECO:0000313" key="1">
    <source>
        <dbReference type="EMBL" id="BBY48502.1"/>
    </source>
</evidence>
<dbReference type="Gene3D" id="3.90.1150.30">
    <property type="match status" value="1"/>
</dbReference>
<dbReference type="AlphaFoldDB" id="A0A7I7RV76"/>
<reference evidence="1 2" key="1">
    <citation type="journal article" date="2019" name="Emerg. Microbes Infect.">
        <title>Comprehensive subspecies identification of 175 nontuberculous mycobacteria species based on 7547 genomic profiles.</title>
        <authorList>
            <person name="Matsumoto Y."/>
            <person name="Kinjo T."/>
            <person name="Motooka D."/>
            <person name="Nabeya D."/>
            <person name="Jung N."/>
            <person name="Uechi K."/>
            <person name="Horii T."/>
            <person name="Iida T."/>
            <person name="Fujita J."/>
            <person name="Nakamura S."/>
        </authorList>
    </citation>
    <scope>NUCLEOTIDE SEQUENCE [LARGE SCALE GENOMIC DNA]</scope>
    <source>
        <strain evidence="1 2">JCM 18538</strain>
    </source>
</reference>
<sequence length="131" mass="14625">MPHPIAFREDDPGLAELRAIALGFPDAFEKVSHGRPVFCAPKMFAIYGGSIKEPGPMRTVPNCVLVKVDDSDRAALEDDPRVFYPAYLGPYGWLGLDFSVAEVDWTEVAELVDTSFRLVASRRLIEQLDQR</sequence>
<evidence type="ECO:0000313" key="2">
    <source>
        <dbReference type="Proteomes" id="UP000467428"/>
    </source>
</evidence>
<geneLocation type="plasmid" evidence="2">
    <name>pjcm18538 dna</name>
</geneLocation>
<gene>
    <name evidence="1" type="ORF">MARA_19700</name>
</gene>
<dbReference type="Proteomes" id="UP000467428">
    <property type="component" value="Chromosome"/>
</dbReference>
<dbReference type="RefSeq" id="WP_163918275.1">
    <property type="nucleotide sequence ID" value="NZ_AP022593.1"/>
</dbReference>
<dbReference type="GO" id="GO:0016740">
    <property type="term" value="F:transferase activity"/>
    <property type="evidence" value="ECO:0007669"/>
    <property type="project" value="UniProtKB-KW"/>
</dbReference>
<organism evidence="1 2">
    <name type="scientific">Mycolicibacterium arabiense</name>
    <dbReference type="NCBI Taxonomy" id="1286181"/>
    <lineage>
        <taxon>Bacteria</taxon>
        <taxon>Bacillati</taxon>
        <taxon>Actinomycetota</taxon>
        <taxon>Actinomycetes</taxon>
        <taxon>Mycobacteriales</taxon>
        <taxon>Mycobacteriaceae</taxon>
        <taxon>Mycolicibacterium</taxon>
    </lineage>
</organism>
<dbReference type="KEGG" id="marz:MARA_19700"/>
<protein>
    <submittedName>
        <fullName evidence="1">Phosphoribosylglycinamide formyltransferase</fullName>
    </submittedName>
</protein>
<dbReference type="SUPFAM" id="SSF142906">
    <property type="entry name" value="YjbR-like"/>
    <property type="match status" value="1"/>
</dbReference>
<proteinExistence type="predicted"/>
<dbReference type="InterPro" id="IPR058532">
    <property type="entry name" value="YjbR/MT2646/Rv2570-like"/>
</dbReference>
<name>A0A7I7RV76_9MYCO</name>
<dbReference type="InterPro" id="IPR038056">
    <property type="entry name" value="YjbR-like_sf"/>
</dbReference>
<accession>A0A7I7RV76</accession>
<dbReference type="Pfam" id="PF04237">
    <property type="entry name" value="YjbR"/>
    <property type="match status" value="1"/>
</dbReference>